<evidence type="ECO:0000313" key="9">
    <source>
        <dbReference type="EMBL" id="VVD00565.1"/>
    </source>
</evidence>
<feature type="transmembrane region" description="Helical" evidence="8">
    <location>
        <begin position="335"/>
        <end position="353"/>
    </location>
</feature>
<keyword evidence="3 8" id="KW-0812">Transmembrane</keyword>
<dbReference type="InterPro" id="IPR052192">
    <property type="entry name" value="Insect_Ionotropic_Sensory_Rcpt"/>
</dbReference>
<feature type="transmembrane region" description="Helical" evidence="8">
    <location>
        <begin position="397"/>
        <end position="422"/>
    </location>
</feature>
<feature type="non-terminal residue" evidence="9">
    <location>
        <position position="1"/>
    </location>
</feature>
<gene>
    <name evidence="9" type="ORF">LSINAPIS_LOCUS11172</name>
</gene>
<keyword evidence="6" id="KW-0675">Receptor</keyword>
<comment type="subcellular location">
    <subcellularLocation>
        <location evidence="1">Cell membrane</location>
        <topology evidence="1">Multi-pass membrane protein</topology>
    </subcellularLocation>
</comment>
<keyword evidence="4 8" id="KW-1133">Transmembrane helix</keyword>
<keyword evidence="2" id="KW-1003">Cell membrane</keyword>
<evidence type="ECO:0000256" key="3">
    <source>
        <dbReference type="ARBA" id="ARBA00022692"/>
    </source>
</evidence>
<evidence type="ECO:0008006" key="11">
    <source>
        <dbReference type="Google" id="ProtNLM"/>
    </source>
</evidence>
<reference evidence="9 10" key="1">
    <citation type="submission" date="2017-07" db="EMBL/GenBank/DDBJ databases">
        <authorList>
            <person name="Talla V."/>
            <person name="Backstrom N."/>
        </authorList>
    </citation>
    <scope>NUCLEOTIDE SEQUENCE [LARGE SCALE GENOMIC DNA]</scope>
</reference>
<evidence type="ECO:0000256" key="6">
    <source>
        <dbReference type="ARBA" id="ARBA00023170"/>
    </source>
</evidence>
<organism evidence="9 10">
    <name type="scientific">Leptidea sinapis</name>
    <dbReference type="NCBI Taxonomy" id="189913"/>
    <lineage>
        <taxon>Eukaryota</taxon>
        <taxon>Metazoa</taxon>
        <taxon>Ecdysozoa</taxon>
        <taxon>Arthropoda</taxon>
        <taxon>Hexapoda</taxon>
        <taxon>Insecta</taxon>
        <taxon>Pterygota</taxon>
        <taxon>Neoptera</taxon>
        <taxon>Endopterygota</taxon>
        <taxon>Lepidoptera</taxon>
        <taxon>Glossata</taxon>
        <taxon>Ditrysia</taxon>
        <taxon>Papilionoidea</taxon>
        <taxon>Pieridae</taxon>
        <taxon>Dismorphiinae</taxon>
        <taxon>Leptidea</taxon>
    </lineage>
</organism>
<evidence type="ECO:0000256" key="4">
    <source>
        <dbReference type="ARBA" id="ARBA00022989"/>
    </source>
</evidence>
<evidence type="ECO:0000256" key="5">
    <source>
        <dbReference type="ARBA" id="ARBA00023136"/>
    </source>
</evidence>
<accession>A0A5E4QSA8</accession>
<dbReference type="SUPFAM" id="SSF53850">
    <property type="entry name" value="Periplasmic binding protein-like II"/>
    <property type="match status" value="1"/>
</dbReference>
<keyword evidence="5 8" id="KW-0472">Membrane</keyword>
<evidence type="ECO:0000256" key="7">
    <source>
        <dbReference type="ARBA" id="ARBA00023180"/>
    </source>
</evidence>
<dbReference type="EMBL" id="FZQP02004812">
    <property type="protein sequence ID" value="VVD00565.1"/>
    <property type="molecule type" value="Genomic_DNA"/>
</dbReference>
<keyword evidence="10" id="KW-1185">Reference proteome</keyword>
<feature type="non-terminal residue" evidence="9">
    <location>
        <position position="577"/>
    </location>
</feature>
<dbReference type="GO" id="GO:0005886">
    <property type="term" value="C:plasma membrane"/>
    <property type="evidence" value="ECO:0007669"/>
    <property type="project" value="UniProtKB-SubCell"/>
</dbReference>
<evidence type="ECO:0000256" key="1">
    <source>
        <dbReference type="ARBA" id="ARBA00004651"/>
    </source>
</evidence>
<keyword evidence="7" id="KW-0325">Glycoprotein</keyword>
<sequence>EFKEENQEKALSLNLSSTLYKEVLSYHNETYFKTEYAYQVVNKIFNSYTQWFFTITFCEFTHFENRILKYTETYGDGYPVMLLNGCPNTNITKVKPKINIHGETAYIVTSNDLSIDESEFAIEAFIHTGVFQPRSAVIFVIKMPVEMDSYFFYSMKNHFELLWNRRVTKSVLILWSERLRVFSYNPFNGEIKDVTDVKDVSHLLAGQYDNLFGYELRLSVFRKLYTSNETGPVRCNSRLAKTVMENLNATCKPLPPRDGSTVGDLLENGTATGVTADLIDGYTDLELSSRILKNSYYGYIDTTYPLNQDELCFLIKKSIKQSTFKTTLKLISTDMLILLMCNVFVLIGVTLLVKRVEILVWNINDNRTITLTIFDLLKCFIRQTVDLKFAGPVFRCLVLMIMLYSLVIDCAIDGIITSAITYPRYKPDISTLSELFQSNLTFGIHNRHRIIFNNSLPDEYYEMISDRIEIVNDQKIKQIIDERQFQYALLLRKTDALFISRKPSNMLSGRPIFHTVEECPCIVKKISREHLILIDFNSSNVVSARDGTNNGQNDEELQLLFWAKRASFLNLKCVTTL</sequence>
<name>A0A5E4QSA8_9NEOP</name>
<evidence type="ECO:0000256" key="8">
    <source>
        <dbReference type="SAM" id="Phobius"/>
    </source>
</evidence>
<dbReference type="PANTHER" id="PTHR42643">
    <property type="entry name" value="IONOTROPIC RECEPTOR 20A-RELATED"/>
    <property type="match status" value="1"/>
</dbReference>
<dbReference type="PANTHER" id="PTHR42643:SF38">
    <property type="entry name" value="IONOTROPIC RECEPTOR 100A"/>
    <property type="match status" value="1"/>
</dbReference>
<evidence type="ECO:0000313" key="10">
    <source>
        <dbReference type="Proteomes" id="UP000324832"/>
    </source>
</evidence>
<dbReference type="AlphaFoldDB" id="A0A5E4QSA8"/>
<evidence type="ECO:0000256" key="2">
    <source>
        <dbReference type="ARBA" id="ARBA00022475"/>
    </source>
</evidence>
<proteinExistence type="predicted"/>
<dbReference type="Proteomes" id="UP000324832">
    <property type="component" value="Unassembled WGS sequence"/>
</dbReference>
<protein>
    <recommendedName>
        <fullName evidence="11">Ionotropic glutamate receptor L-glutamate and glycine-binding domain-containing protein</fullName>
    </recommendedName>
</protein>